<feature type="compositionally biased region" description="Polar residues" evidence="1">
    <location>
        <begin position="71"/>
        <end position="81"/>
    </location>
</feature>
<dbReference type="EMBL" id="SRMA01027371">
    <property type="protein sequence ID" value="TRY54093.1"/>
    <property type="molecule type" value="Genomic_DNA"/>
</dbReference>
<gene>
    <name evidence="2" type="ORF">DNTS_029486</name>
</gene>
<reference evidence="2 3" key="1">
    <citation type="journal article" date="2019" name="Sci. Data">
        <title>Hybrid genome assembly and annotation of Danionella translucida.</title>
        <authorList>
            <person name="Kadobianskyi M."/>
            <person name="Schulze L."/>
            <person name="Schuelke M."/>
            <person name="Judkewitz B."/>
        </authorList>
    </citation>
    <scope>NUCLEOTIDE SEQUENCE [LARGE SCALE GENOMIC DNA]</scope>
    <source>
        <strain evidence="2 3">Bolton</strain>
    </source>
</reference>
<keyword evidence="3" id="KW-1185">Reference proteome</keyword>
<feature type="non-terminal residue" evidence="2">
    <location>
        <position position="1"/>
    </location>
</feature>
<accession>A0A553MLP5</accession>
<proteinExistence type="predicted"/>
<dbReference type="Proteomes" id="UP000316079">
    <property type="component" value="Unassembled WGS sequence"/>
</dbReference>
<feature type="region of interest" description="Disordered" evidence="1">
    <location>
        <begin position="55"/>
        <end position="91"/>
    </location>
</feature>
<evidence type="ECO:0000256" key="1">
    <source>
        <dbReference type="SAM" id="MobiDB-lite"/>
    </source>
</evidence>
<organism evidence="2 3">
    <name type="scientific">Danionella cerebrum</name>
    <dbReference type="NCBI Taxonomy" id="2873325"/>
    <lineage>
        <taxon>Eukaryota</taxon>
        <taxon>Metazoa</taxon>
        <taxon>Chordata</taxon>
        <taxon>Craniata</taxon>
        <taxon>Vertebrata</taxon>
        <taxon>Euteleostomi</taxon>
        <taxon>Actinopterygii</taxon>
        <taxon>Neopterygii</taxon>
        <taxon>Teleostei</taxon>
        <taxon>Ostariophysi</taxon>
        <taxon>Cypriniformes</taxon>
        <taxon>Danionidae</taxon>
        <taxon>Danioninae</taxon>
        <taxon>Danionella</taxon>
    </lineage>
</organism>
<comment type="caution">
    <text evidence="2">The sequence shown here is derived from an EMBL/GenBank/DDBJ whole genome shotgun (WGS) entry which is preliminary data.</text>
</comment>
<protein>
    <submittedName>
        <fullName evidence="2">Uncharacterized protein</fullName>
    </submittedName>
</protein>
<evidence type="ECO:0000313" key="2">
    <source>
        <dbReference type="EMBL" id="TRY54093.1"/>
    </source>
</evidence>
<sequence length="102" mass="11411">EEEDLRITPSLGSNFHFYSLVGFLNLQLQRFCKCLIEQSNDASSRFKHCSSTAEGRWSQGAEIQNPEEPIESQSYSGSTESYVPETTEPNLQSCCTKLPLAS</sequence>
<name>A0A553MLP5_9TELE</name>
<dbReference type="AlphaFoldDB" id="A0A553MLP5"/>
<evidence type="ECO:0000313" key="3">
    <source>
        <dbReference type="Proteomes" id="UP000316079"/>
    </source>
</evidence>